<dbReference type="OrthoDB" id="3576198at2"/>
<dbReference type="Gene3D" id="3.10.450.50">
    <property type="match status" value="1"/>
</dbReference>
<evidence type="ECO:0000259" key="1">
    <source>
        <dbReference type="Pfam" id="PF12680"/>
    </source>
</evidence>
<dbReference type="RefSeq" id="WP_141788960.1">
    <property type="nucleotide sequence ID" value="NZ_BAAAKX010000001.1"/>
</dbReference>
<accession>A0A542ZLA7</accession>
<evidence type="ECO:0000313" key="2">
    <source>
        <dbReference type="EMBL" id="TQL61135.1"/>
    </source>
</evidence>
<gene>
    <name evidence="2" type="ORF">FB474_2540</name>
</gene>
<dbReference type="SUPFAM" id="SSF54427">
    <property type="entry name" value="NTF2-like"/>
    <property type="match status" value="1"/>
</dbReference>
<reference evidence="2 3" key="1">
    <citation type="submission" date="2019-06" db="EMBL/GenBank/DDBJ databases">
        <title>Sequencing the genomes of 1000 actinobacteria strains.</title>
        <authorList>
            <person name="Klenk H.-P."/>
        </authorList>
    </citation>
    <scope>NUCLEOTIDE SEQUENCE [LARGE SCALE GENOMIC DNA]</scope>
    <source>
        <strain evidence="2 3">DSM 18082</strain>
    </source>
</reference>
<organism evidence="2 3">
    <name type="scientific">Oryzihumus leptocrescens</name>
    <dbReference type="NCBI Taxonomy" id="297536"/>
    <lineage>
        <taxon>Bacteria</taxon>
        <taxon>Bacillati</taxon>
        <taxon>Actinomycetota</taxon>
        <taxon>Actinomycetes</taxon>
        <taxon>Micrococcales</taxon>
        <taxon>Intrasporangiaceae</taxon>
        <taxon>Oryzihumus</taxon>
    </lineage>
</organism>
<dbReference type="InterPro" id="IPR032710">
    <property type="entry name" value="NTF2-like_dom_sf"/>
</dbReference>
<dbReference type="InterPro" id="IPR037401">
    <property type="entry name" value="SnoaL-like"/>
</dbReference>
<proteinExistence type="predicted"/>
<name>A0A542ZLA7_9MICO</name>
<evidence type="ECO:0000313" key="3">
    <source>
        <dbReference type="Proteomes" id="UP000319514"/>
    </source>
</evidence>
<dbReference type="AlphaFoldDB" id="A0A542ZLA7"/>
<dbReference type="Pfam" id="PF12680">
    <property type="entry name" value="SnoaL_2"/>
    <property type="match status" value="1"/>
</dbReference>
<dbReference type="Proteomes" id="UP000319514">
    <property type="component" value="Unassembled WGS sequence"/>
</dbReference>
<feature type="domain" description="SnoaL-like" evidence="1">
    <location>
        <begin position="14"/>
        <end position="106"/>
    </location>
</feature>
<sequence>MSDAVDPNTACLLRDWHAAVNARDLSTVLRLCTSDVAVTGPRGTGSGQDLMRDWLERSGIRLRLVSLKAFDDGVLAEQVASWPAGTGAQEPMPCVTVFRVRDGKVSAVERYESLEAATAART</sequence>
<comment type="caution">
    <text evidence="2">The sequence shown here is derived from an EMBL/GenBank/DDBJ whole genome shotgun (WGS) entry which is preliminary data.</text>
</comment>
<protein>
    <submittedName>
        <fullName evidence="2">SnoaL-like protein</fullName>
    </submittedName>
</protein>
<dbReference type="EMBL" id="VFOQ01000001">
    <property type="protein sequence ID" value="TQL61135.1"/>
    <property type="molecule type" value="Genomic_DNA"/>
</dbReference>
<keyword evidence="3" id="KW-1185">Reference proteome</keyword>